<organism evidence="2 3">
    <name type="scientific">Russula ochroleuca</name>
    <dbReference type="NCBI Taxonomy" id="152965"/>
    <lineage>
        <taxon>Eukaryota</taxon>
        <taxon>Fungi</taxon>
        <taxon>Dikarya</taxon>
        <taxon>Basidiomycota</taxon>
        <taxon>Agaricomycotina</taxon>
        <taxon>Agaricomycetes</taxon>
        <taxon>Russulales</taxon>
        <taxon>Russulaceae</taxon>
        <taxon>Russula</taxon>
    </lineage>
</organism>
<evidence type="ECO:0000313" key="1">
    <source>
        <dbReference type="EMBL" id="KAF8460781.1"/>
    </source>
</evidence>
<proteinExistence type="predicted"/>
<name>A0A9P5N4D4_9AGAM</name>
<dbReference type="EMBL" id="WHVB01000002">
    <property type="protein sequence ID" value="KAF8486209.1"/>
    <property type="molecule type" value="Genomic_DNA"/>
</dbReference>
<reference evidence="2" key="1">
    <citation type="submission" date="2019-10" db="EMBL/GenBank/DDBJ databases">
        <authorList>
            <consortium name="DOE Joint Genome Institute"/>
            <person name="Kuo A."/>
            <person name="Miyauchi S."/>
            <person name="Kiss E."/>
            <person name="Drula E."/>
            <person name="Kohler A."/>
            <person name="Sanchez-Garcia M."/>
            <person name="Andreopoulos B."/>
            <person name="Barry K.W."/>
            <person name="Bonito G."/>
            <person name="Buee M."/>
            <person name="Carver A."/>
            <person name="Chen C."/>
            <person name="Cichocki N."/>
            <person name="Clum A."/>
            <person name="Culley D."/>
            <person name="Crous P.W."/>
            <person name="Fauchery L."/>
            <person name="Girlanda M."/>
            <person name="Hayes R."/>
            <person name="Keri Z."/>
            <person name="LaButti K."/>
            <person name="Lipzen A."/>
            <person name="Lombard V."/>
            <person name="Magnuson J."/>
            <person name="Maillard F."/>
            <person name="Morin E."/>
            <person name="Murat C."/>
            <person name="Nolan M."/>
            <person name="Ohm R."/>
            <person name="Pangilinan J."/>
            <person name="Pereira M."/>
            <person name="Perotto S."/>
            <person name="Peter M."/>
            <person name="Riley R."/>
            <person name="Sitrit Y."/>
            <person name="Stielow B."/>
            <person name="Szollosi G."/>
            <person name="Zifcakova L."/>
            <person name="Stursova M."/>
            <person name="Spatafora J.W."/>
            <person name="Tedersoo L."/>
            <person name="Vaario L.-M."/>
            <person name="Yamada A."/>
            <person name="Yan M."/>
            <person name="Wang P."/>
            <person name="Xu J."/>
            <person name="Bruns T."/>
            <person name="Baldrian P."/>
            <person name="Vilgalys R."/>
            <person name="Henrissat B."/>
            <person name="Grigoriev I.V."/>
            <person name="Hibbett D."/>
            <person name="Nagy L.G."/>
            <person name="Martin F.M."/>
        </authorList>
    </citation>
    <scope>NUCLEOTIDE SEQUENCE</scope>
    <source>
        <strain evidence="2">Prilba</strain>
    </source>
</reference>
<sequence>MTMLRIAQDSPAPPSNHLPQRRFRILPPHLILSITPLPAPILPVPLLPVSLLPVHLPVPRPLVHLLPAPFPPSGLHPTLFFPHSPAPLQLLRHTAYPLLRGYPSHFFPASLLLPHPVMQQTRRFTPLPSPQKRSVQRKPRSSSFNLTASNLSFFLARPIQSCDSRAVSAVLFFPTLPINFAFPHHSRPIYSCDTHTISVLFLLTYYRLEEVLPLIA</sequence>
<evidence type="ECO:0000313" key="2">
    <source>
        <dbReference type="EMBL" id="KAF8486209.1"/>
    </source>
</evidence>
<accession>A0A9P5N4D4</accession>
<evidence type="ECO:0000313" key="3">
    <source>
        <dbReference type="Proteomes" id="UP000759537"/>
    </source>
</evidence>
<gene>
    <name evidence="1" type="ORF">DFH94DRAFT_113032</name>
    <name evidence="2" type="ORF">DFH94DRAFT_174543</name>
</gene>
<comment type="caution">
    <text evidence="2">The sequence shown here is derived from an EMBL/GenBank/DDBJ whole genome shotgun (WGS) entry which is preliminary data.</text>
</comment>
<dbReference type="Proteomes" id="UP000759537">
    <property type="component" value="Unassembled WGS sequence"/>
</dbReference>
<protein>
    <submittedName>
        <fullName evidence="2">Uncharacterized protein</fullName>
    </submittedName>
</protein>
<dbReference type="AlphaFoldDB" id="A0A9P5N4D4"/>
<dbReference type="EMBL" id="WHVB01000158">
    <property type="protein sequence ID" value="KAF8460781.1"/>
    <property type="molecule type" value="Genomic_DNA"/>
</dbReference>
<reference evidence="2" key="2">
    <citation type="journal article" date="2020" name="Nat. Commun.">
        <title>Large-scale genome sequencing of mycorrhizal fungi provides insights into the early evolution of symbiotic traits.</title>
        <authorList>
            <person name="Miyauchi S."/>
            <person name="Kiss E."/>
            <person name="Kuo A."/>
            <person name="Drula E."/>
            <person name="Kohler A."/>
            <person name="Sanchez-Garcia M."/>
            <person name="Morin E."/>
            <person name="Andreopoulos B."/>
            <person name="Barry K.W."/>
            <person name="Bonito G."/>
            <person name="Buee M."/>
            <person name="Carver A."/>
            <person name="Chen C."/>
            <person name="Cichocki N."/>
            <person name="Clum A."/>
            <person name="Culley D."/>
            <person name="Crous P.W."/>
            <person name="Fauchery L."/>
            <person name="Girlanda M."/>
            <person name="Hayes R.D."/>
            <person name="Keri Z."/>
            <person name="LaButti K."/>
            <person name="Lipzen A."/>
            <person name="Lombard V."/>
            <person name="Magnuson J."/>
            <person name="Maillard F."/>
            <person name="Murat C."/>
            <person name="Nolan M."/>
            <person name="Ohm R.A."/>
            <person name="Pangilinan J."/>
            <person name="Pereira M.F."/>
            <person name="Perotto S."/>
            <person name="Peter M."/>
            <person name="Pfister S."/>
            <person name="Riley R."/>
            <person name="Sitrit Y."/>
            <person name="Stielow J.B."/>
            <person name="Szollosi G."/>
            <person name="Zifcakova L."/>
            <person name="Stursova M."/>
            <person name="Spatafora J.W."/>
            <person name="Tedersoo L."/>
            <person name="Vaario L.M."/>
            <person name="Yamada A."/>
            <person name="Yan M."/>
            <person name="Wang P."/>
            <person name="Xu J."/>
            <person name="Bruns T."/>
            <person name="Baldrian P."/>
            <person name="Vilgalys R."/>
            <person name="Dunand C."/>
            <person name="Henrissat B."/>
            <person name="Grigoriev I.V."/>
            <person name="Hibbett D."/>
            <person name="Nagy L.G."/>
            <person name="Martin F.M."/>
        </authorList>
    </citation>
    <scope>NUCLEOTIDE SEQUENCE</scope>
    <source>
        <strain evidence="2">Prilba</strain>
    </source>
</reference>
<keyword evidence="3" id="KW-1185">Reference proteome</keyword>